<evidence type="ECO:0000256" key="7">
    <source>
        <dbReference type="ARBA" id="ARBA00022989"/>
    </source>
</evidence>
<organism evidence="10 11">
    <name type="scientific">Lolium multiflorum</name>
    <name type="common">Italian ryegrass</name>
    <name type="synonym">Lolium perenne subsp. multiflorum</name>
    <dbReference type="NCBI Taxonomy" id="4521"/>
    <lineage>
        <taxon>Eukaryota</taxon>
        <taxon>Viridiplantae</taxon>
        <taxon>Streptophyta</taxon>
        <taxon>Embryophyta</taxon>
        <taxon>Tracheophyta</taxon>
        <taxon>Spermatophyta</taxon>
        <taxon>Magnoliopsida</taxon>
        <taxon>Liliopsida</taxon>
        <taxon>Poales</taxon>
        <taxon>Poaceae</taxon>
        <taxon>BOP clade</taxon>
        <taxon>Pooideae</taxon>
        <taxon>Poodae</taxon>
        <taxon>Poeae</taxon>
        <taxon>Poeae Chloroplast Group 2 (Poeae type)</taxon>
        <taxon>Loliodinae</taxon>
        <taxon>Loliinae</taxon>
        <taxon>Lolium</taxon>
    </lineage>
</organism>
<evidence type="ECO:0000256" key="3">
    <source>
        <dbReference type="ARBA" id="ARBA00022448"/>
    </source>
</evidence>
<gene>
    <name evidence="10" type="ORF">QYE76_024453</name>
</gene>
<keyword evidence="4 9" id="KW-0812">Transmembrane</keyword>
<dbReference type="GO" id="GO:0015031">
    <property type="term" value="P:protein transport"/>
    <property type="evidence" value="ECO:0007669"/>
    <property type="project" value="UniProtKB-KW"/>
</dbReference>
<dbReference type="InterPro" id="IPR004813">
    <property type="entry name" value="OPT"/>
</dbReference>
<comment type="similarity">
    <text evidence="2">Belongs to the oligopeptide OPT transporter (TC 2.A.67.1) family.</text>
</comment>
<proteinExistence type="inferred from homology"/>
<dbReference type="GO" id="GO:0016020">
    <property type="term" value="C:membrane"/>
    <property type="evidence" value="ECO:0007669"/>
    <property type="project" value="UniProtKB-SubCell"/>
</dbReference>
<dbReference type="EMBL" id="JAUUTY010000006">
    <property type="protein sequence ID" value="KAK1618936.1"/>
    <property type="molecule type" value="Genomic_DNA"/>
</dbReference>
<evidence type="ECO:0000313" key="11">
    <source>
        <dbReference type="Proteomes" id="UP001231189"/>
    </source>
</evidence>
<name>A0AAD8VV33_LOLMU</name>
<evidence type="ECO:0000256" key="4">
    <source>
        <dbReference type="ARBA" id="ARBA00022692"/>
    </source>
</evidence>
<protein>
    <recommendedName>
        <fullName evidence="12">Oligopeptide transporter</fullName>
    </recommendedName>
</protein>
<evidence type="ECO:0000256" key="8">
    <source>
        <dbReference type="ARBA" id="ARBA00023136"/>
    </source>
</evidence>
<keyword evidence="11" id="KW-1185">Reference proteome</keyword>
<accession>A0AAD8VV33</accession>
<comment type="caution">
    <text evidence="10">The sequence shown here is derived from an EMBL/GenBank/DDBJ whole genome shotgun (WGS) entry which is preliminary data.</text>
</comment>
<reference evidence="10" key="1">
    <citation type="submission" date="2023-07" db="EMBL/GenBank/DDBJ databases">
        <title>A chromosome-level genome assembly of Lolium multiflorum.</title>
        <authorList>
            <person name="Chen Y."/>
            <person name="Copetti D."/>
            <person name="Kolliker R."/>
            <person name="Studer B."/>
        </authorList>
    </citation>
    <scope>NUCLEOTIDE SEQUENCE</scope>
    <source>
        <strain evidence="10">02402/16</strain>
        <tissue evidence="10">Leaf</tissue>
    </source>
</reference>
<evidence type="ECO:0000256" key="5">
    <source>
        <dbReference type="ARBA" id="ARBA00022856"/>
    </source>
</evidence>
<comment type="subcellular location">
    <subcellularLocation>
        <location evidence="1">Membrane</location>
        <topology evidence="1">Multi-pass membrane protein</topology>
    </subcellularLocation>
</comment>
<keyword evidence="5" id="KW-0571">Peptide transport</keyword>
<evidence type="ECO:0000256" key="9">
    <source>
        <dbReference type="SAM" id="Phobius"/>
    </source>
</evidence>
<dbReference type="AlphaFoldDB" id="A0AAD8VV33"/>
<keyword evidence="3" id="KW-0813">Transport</keyword>
<dbReference type="PANTHER" id="PTHR22601">
    <property type="entry name" value="ISP4 LIKE PROTEIN"/>
    <property type="match status" value="1"/>
</dbReference>
<evidence type="ECO:0000256" key="6">
    <source>
        <dbReference type="ARBA" id="ARBA00022927"/>
    </source>
</evidence>
<dbReference type="Pfam" id="PF03169">
    <property type="entry name" value="OPT"/>
    <property type="match status" value="1"/>
</dbReference>
<feature type="transmembrane region" description="Helical" evidence="9">
    <location>
        <begin position="6"/>
        <end position="24"/>
    </location>
</feature>
<evidence type="ECO:0000256" key="2">
    <source>
        <dbReference type="ARBA" id="ARBA00005484"/>
    </source>
</evidence>
<keyword evidence="7 9" id="KW-1133">Transmembrane helix</keyword>
<sequence>MPPASSVNYNVWLIIGIILNFFMFRYHKKWWQRYNYGLSATLDAGISFMVVLLYFTLTMENRSVNWWGTAGEHCPLATCPTAKGIDLSLHPAETRVFPVF</sequence>
<dbReference type="InterPro" id="IPR004648">
    <property type="entry name" value="Oligpept_transpt"/>
</dbReference>
<dbReference type="GO" id="GO:0035673">
    <property type="term" value="F:oligopeptide transmembrane transporter activity"/>
    <property type="evidence" value="ECO:0007669"/>
    <property type="project" value="InterPro"/>
</dbReference>
<keyword evidence="6" id="KW-0653">Protein transport</keyword>
<evidence type="ECO:0000313" key="10">
    <source>
        <dbReference type="EMBL" id="KAK1618936.1"/>
    </source>
</evidence>
<evidence type="ECO:0000256" key="1">
    <source>
        <dbReference type="ARBA" id="ARBA00004141"/>
    </source>
</evidence>
<keyword evidence="8 9" id="KW-0472">Membrane</keyword>
<dbReference type="Proteomes" id="UP001231189">
    <property type="component" value="Unassembled WGS sequence"/>
</dbReference>
<feature type="transmembrane region" description="Helical" evidence="9">
    <location>
        <begin position="36"/>
        <end position="57"/>
    </location>
</feature>
<evidence type="ECO:0008006" key="12">
    <source>
        <dbReference type="Google" id="ProtNLM"/>
    </source>
</evidence>